<keyword evidence="1" id="KW-1133">Transmembrane helix</keyword>
<evidence type="ECO:0000313" key="2">
    <source>
        <dbReference type="EMBL" id="QHS85390.1"/>
    </source>
</evidence>
<reference evidence="2" key="1">
    <citation type="journal article" date="2020" name="Nature">
        <title>Giant virus diversity and host interactions through global metagenomics.</title>
        <authorList>
            <person name="Schulz F."/>
            <person name="Roux S."/>
            <person name="Paez-Espino D."/>
            <person name="Jungbluth S."/>
            <person name="Walsh D.A."/>
            <person name="Denef V.J."/>
            <person name="McMahon K.D."/>
            <person name="Konstantinidis K.T."/>
            <person name="Eloe-Fadrosh E.A."/>
            <person name="Kyrpides N.C."/>
            <person name="Woyke T."/>
        </authorList>
    </citation>
    <scope>NUCLEOTIDE SEQUENCE</scope>
    <source>
        <strain evidence="2">GVMAG-M-3300009182-78</strain>
    </source>
</reference>
<name>A0A6C0B012_9ZZZZ</name>
<dbReference type="AlphaFoldDB" id="A0A6C0B012"/>
<accession>A0A6C0B012</accession>
<evidence type="ECO:0000256" key="1">
    <source>
        <dbReference type="SAM" id="Phobius"/>
    </source>
</evidence>
<protein>
    <submittedName>
        <fullName evidence="2">Uncharacterized protein</fullName>
    </submittedName>
</protein>
<feature type="transmembrane region" description="Helical" evidence="1">
    <location>
        <begin position="12"/>
        <end position="30"/>
    </location>
</feature>
<keyword evidence="1" id="KW-0812">Transmembrane</keyword>
<sequence>MDSFSDLFKKENIGQVVLGILFIIYLIMGYKMPASVSEMIDTVYGKITIAVVFLLLFSYANPILGVLGFIVAFELIRRSTVTTGSYAMEHYLPTEAKKDANINAMNQFPYTLEQEVVKKMAPVRETGQSNSEPTFSPILDDTYDAAPINYTGVV</sequence>
<dbReference type="EMBL" id="MN739043">
    <property type="protein sequence ID" value="QHS85390.1"/>
    <property type="molecule type" value="Genomic_DNA"/>
</dbReference>
<proteinExistence type="predicted"/>
<keyword evidence="1" id="KW-0472">Membrane</keyword>
<feature type="transmembrane region" description="Helical" evidence="1">
    <location>
        <begin position="50"/>
        <end position="73"/>
    </location>
</feature>
<organism evidence="2">
    <name type="scientific">viral metagenome</name>
    <dbReference type="NCBI Taxonomy" id="1070528"/>
    <lineage>
        <taxon>unclassified sequences</taxon>
        <taxon>metagenomes</taxon>
        <taxon>organismal metagenomes</taxon>
    </lineage>
</organism>